<sequence length="316" mass="35664">MTKEQLADLTAKYLDGTATATERKLLEQWYYSFEGRELVVELPEGEEEHELAGRMKAKIDERKAEGSRRKRIVMQVRPYRMAAAIFLVVTAALLSVFFSSRQVYNAQQQPRFVVLKDGSKVWLNSATKLVYTDFPFMGERRLSLTGEAYFDVARNPDKPFIIQSGTMETQVLGTAFNIKAYPGEPFAITVTNGKIKLEDKKTKTVTFLTPNKQVKYANQQPPVLVAVKADVAYAWTKGQLEFSDQSFGEIARTINRKYNVNIVFANKSLEQCMITATFEKESSVSRVMELLCKINNATYTFSADSSTITLDGKGCQ</sequence>
<evidence type="ECO:0000256" key="1">
    <source>
        <dbReference type="SAM" id="Phobius"/>
    </source>
</evidence>
<name>A0A1G7Y9S7_CHIFI</name>
<dbReference type="Pfam" id="PF16344">
    <property type="entry name" value="FecR_C"/>
    <property type="match status" value="1"/>
</dbReference>
<dbReference type="OrthoDB" id="697544at2"/>
<keyword evidence="1" id="KW-1133">Transmembrane helix</keyword>
<dbReference type="InterPro" id="IPR032508">
    <property type="entry name" value="FecR_C"/>
</dbReference>
<dbReference type="Gene3D" id="3.55.50.30">
    <property type="match status" value="1"/>
</dbReference>
<feature type="transmembrane region" description="Helical" evidence="1">
    <location>
        <begin position="78"/>
        <end position="98"/>
    </location>
</feature>
<keyword evidence="1" id="KW-0812">Transmembrane</keyword>
<dbReference type="PANTHER" id="PTHR30273:SF2">
    <property type="entry name" value="PROTEIN FECR"/>
    <property type="match status" value="1"/>
</dbReference>
<reference evidence="4 5" key="1">
    <citation type="submission" date="2016-10" db="EMBL/GenBank/DDBJ databases">
        <authorList>
            <person name="de Groot N.N."/>
        </authorList>
    </citation>
    <scope>NUCLEOTIDE SEQUENCE [LARGE SCALE GENOMIC DNA]</scope>
    <source>
        <strain evidence="4 5">DSM 527</strain>
    </source>
</reference>
<dbReference type="Proteomes" id="UP000199045">
    <property type="component" value="Unassembled WGS sequence"/>
</dbReference>
<dbReference type="Pfam" id="PF04773">
    <property type="entry name" value="FecR"/>
    <property type="match status" value="1"/>
</dbReference>
<feature type="domain" description="FecR protein" evidence="2">
    <location>
        <begin position="110"/>
        <end position="196"/>
    </location>
</feature>
<accession>A0A1G7Y9S7</accession>
<dbReference type="PANTHER" id="PTHR30273">
    <property type="entry name" value="PERIPLASMIC SIGNAL SENSOR AND SIGMA FACTOR ACTIVATOR FECR-RELATED"/>
    <property type="match status" value="1"/>
</dbReference>
<dbReference type="InterPro" id="IPR006860">
    <property type="entry name" value="FecR"/>
</dbReference>
<keyword evidence="1" id="KW-0472">Membrane</keyword>
<dbReference type="Gene3D" id="2.60.120.1440">
    <property type="match status" value="1"/>
</dbReference>
<proteinExistence type="predicted"/>
<dbReference type="STRING" id="104663.SAMN04488121_107259"/>
<organism evidence="4 5">
    <name type="scientific">Chitinophaga filiformis</name>
    <name type="common">Myxococcus filiformis</name>
    <name type="synonym">Flexibacter filiformis</name>
    <dbReference type="NCBI Taxonomy" id="104663"/>
    <lineage>
        <taxon>Bacteria</taxon>
        <taxon>Pseudomonadati</taxon>
        <taxon>Bacteroidota</taxon>
        <taxon>Chitinophagia</taxon>
        <taxon>Chitinophagales</taxon>
        <taxon>Chitinophagaceae</taxon>
        <taxon>Chitinophaga</taxon>
    </lineage>
</organism>
<dbReference type="GO" id="GO:0016989">
    <property type="term" value="F:sigma factor antagonist activity"/>
    <property type="evidence" value="ECO:0007669"/>
    <property type="project" value="TreeGrafter"/>
</dbReference>
<evidence type="ECO:0000259" key="3">
    <source>
        <dbReference type="Pfam" id="PF16344"/>
    </source>
</evidence>
<dbReference type="AlphaFoldDB" id="A0A1G7Y9S7"/>
<gene>
    <name evidence="4" type="ORF">SAMN04488121_107259</name>
</gene>
<dbReference type="EMBL" id="FNBN01000007">
    <property type="protein sequence ID" value="SDG93137.1"/>
    <property type="molecule type" value="Genomic_DNA"/>
</dbReference>
<dbReference type="RefSeq" id="WP_089835938.1">
    <property type="nucleotide sequence ID" value="NZ_FNBN01000007.1"/>
</dbReference>
<feature type="domain" description="Protein FecR C-terminal" evidence="3">
    <location>
        <begin position="240"/>
        <end position="304"/>
    </location>
</feature>
<evidence type="ECO:0000313" key="4">
    <source>
        <dbReference type="EMBL" id="SDG93137.1"/>
    </source>
</evidence>
<dbReference type="InterPro" id="IPR012373">
    <property type="entry name" value="Ferrdict_sens_TM"/>
</dbReference>
<evidence type="ECO:0000259" key="2">
    <source>
        <dbReference type="Pfam" id="PF04773"/>
    </source>
</evidence>
<evidence type="ECO:0000313" key="5">
    <source>
        <dbReference type="Proteomes" id="UP000199045"/>
    </source>
</evidence>
<protein>
    <submittedName>
        <fullName evidence="4">Ferric-dicitrate binding protein FerR, regulates iron transport through sigma-19</fullName>
    </submittedName>
</protein>
<dbReference type="PIRSF" id="PIRSF018266">
    <property type="entry name" value="FecR"/>
    <property type="match status" value="1"/>
</dbReference>